<keyword evidence="1" id="KW-0812">Transmembrane</keyword>
<reference evidence="2" key="1">
    <citation type="submission" date="2018-02" db="EMBL/GenBank/DDBJ databases">
        <title>Rhizophora mucronata_Transcriptome.</title>
        <authorList>
            <person name="Meera S.P."/>
            <person name="Sreeshan A."/>
            <person name="Augustine A."/>
        </authorList>
    </citation>
    <scope>NUCLEOTIDE SEQUENCE</scope>
    <source>
        <tissue evidence="2">Leaf</tissue>
    </source>
</reference>
<name>A0A2P2PCE6_RHIMU</name>
<sequence length="43" mass="5029">MVCSCYKPCVFESLFARLVAISFKFKLCFIFFLLTSEIYCGLF</sequence>
<feature type="transmembrane region" description="Helical" evidence="1">
    <location>
        <begin position="14"/>
        <end position="34"/>
    </location>
</feature>
<accession>A0A2P2PCE6</accession>
<evidence type="ECO:0000313" key="2">
    <source>
        <dbReference type="EMBL" id="MBX52414.1"/>
    </source>
</evidence>
<proteinExistence type="predicted"/>
<evidence type="ECO:0000256" key="1">
    <source>
        <dbReference type="SAM" id="Phobius"/>
    </source>
</evidence>
<keyword evidence="1" id="KW-1133">Transmembrane helix</keyword>
<protein>
    <submittedName>
        <fullName evidence="2">Uncharacterized protein</fullName>
    </submittedName>
</protein>
<dbReference type="EMBL" id="GGEC01071930">
    <property type="protein sequence ID" value="MBX52414.1"/>
    <property type="molecule type" value="Transcribed_RNA"/>
</dbReference>
<organism evidence="2">
    <name type="scientific">Rhizophora mucronata</name>
    <name type="common">Asiatic mangrove</name>
    <dbReference type="NCBI Taxonomy" id="61149"/>
    <lineage>
        <taxon>Eukaryota</taxon>
        <taxon>Viridiplantae</taxon>
        <taxon>Streptophyta</taxon>
        <taxon>Embryophyta</taxon>
        <taxon>Tracheophyta</taxon>
        <taxon>Spermatophyta</taxon>
        <taxon>Magnoliopsida</taxon>
        <taxon>eudicotyledons</taxon>
        <taxon>Gunneridae</taxon>
        <taxon>Pentapetalae</taxon>
        <taxon>rosids</taxon>
        <taxon>fabids</taxon>
        <taxon>Malpighiales</taxon>
        <taxon>Rhizophoraceae</taxon>
        <taxon>Rhizophora</taxon>
    </lineage>
</organism>
<keyword evidence="1" id="KW-0472">Membrane</keyword>
<dbReference type="AlphaFoldDB" id="A0A2P2PCE6"/>